<name>A0A8H4RSP7_9HELO</name>
<accession>A0A8H4RSP7</accession>
<dbReference type="AlphaFoldDB" id="A0A8H4RSP7"/>
<comment type="caution">
    <text evidence="1">The sequence shown here is derived from an EMBL/GenBank/DDBJ whole genome shotgun (WGS) entry which is preliminary data.</text>
</comment>
<proteinExistence type="predicted"/>
<sequence>MSTRDSRPGFLCLLIRQRRPRQGKRIVCDFYVIKQVTIYTASTPRDRARSREAREATEQLEEYDNLSDSPRIRLKFSDRAKTKYGVVIG</sequence>
<organism evidence="1 2">
    <name type="scientific">Cudoniella acicularis</name>
    <dbReference type="NCBI Taxonomy" id="354080"/>
    <lineage>
        <taxon>Eukaryota</taxon>
        <taxon>Fungi</taxon>
        <taxon>Dikarya</taxon>
        <taxon>Ascomycota</taxon>
        <taxon>Pezizomycotina</taxon>
        <taxon>Leotiomycetes</taxon>
        <taxon>Helotiales</taxon>
        <taxon>Tricladiaceae</taxon>
        <taxon>Cudoniella</taxon>
    </lineage>
</organism>
<gene>
    <name evidence="1" type="ORF">G7Y89_g3424</name>
</gene>
<evidence type="ECO:0000313" key="1">
    <source>
        <dbReference type="EMBL" id="KAF4634683.1"/>
    </source>
</evidence>
<evidence type="ECO:0000313" key="2">
    <source>
        <dbReference type="Proteomes" id="UP000566819"/>
    </source>
</evidence>
<dbReference type="Proteomes" id="UP000566819">
    <property type="component" value="Unassembled WGS sequence"/>
</dbReference>
<dbReference type="EMBL" id="JAAMPI010000167">
    <property type="protein sequence ID" value="KAF4634683.1"/>
    <property type="molecule type" value="Genomic_DNA"/>
</dbReference>
<reference evidence="1 2" key="1">
    <citation type="submission" date="2020-03" db="EMBL/GenBank/DDBJ databases">
        <title>Draft Genome Sequence of Cudoniella acicularis.</title>
        <authorList>
            <person name="Buettner E."/>
            <person name="Kellner H."/>
        </authorList>
    </citation>
    <scope>NUCLEOTIDE SEQUENCE [LARGE SCALE GENOMIC DNA]</scope>
    <source>
        <strain evidence="1 2">DSM 108380</strain>
    </source>
</reference>
<protein>
    <submittedName>
        <fullName evidence="1">Uncharacterized protein</fullName>
    </submittedName>
</protein>
<keyword evidence="2" id="KW-1185">Reference proteome</keyword>